<reference evidence="1 2" key="1">
    <citation type="submission" date="2018-03" db="EMBL/GenBank/DDBJ databases">
        <title>Ahniella affigens gen. nov., sp. nov., a gammaproteobacterium isolated from sandy soil near a stream.</title>
        <authorList>
            <person name="Ko Y."/>
            <person name="Kim J.-H."/>
        </authorList>
    </citation>
    <scope>NUCLEOTIDE SEQUENCE [LARGE SCALE GENOMIC DNA]</scope>
    <source>
        <strain evidence="1 2">D13</strain>
    </source>
</reference>
<name>A0A2P1PMZ5_9GAMM</name>
<dbReference type="AlphaFoldDB" id="A0A2P1PMZ5"/>
<accession>A0A2P1PMZ5</accession>
<evidence type="ECO:0000313" key="1">
    <source>
        <dbReference type="EMBL" id="AVP96205.1"/>
    </source>
</evidence>
<dbReference type="EMBL" id="CP027860">
    <property type="protein sequence ID" value="AVP96205.1"/>
    <property type="molecule type" value="Genomic_DNA"/>
</dbReference>
<dbReference type="Proteomes" id="UP000241074">
    <property type="component" value="Chromosome"/>
</dbReference>
<sequence length="261" mass="28882">MNIPTSLGSGASVGVNHRRRALFTALIESMSDAARIQDLFHFCEEFCKTEPKFLVNRFLMRAEQAGKVNERERQTLAKALYLALSRSYDQLSRYPANLVGDAEAQDHNLGRLTGLPSDASAFSDLSFGAAPPASGMDRLKHDRQAKHKVFQTVMAHLATRLYHAIGYRPARIGIALRDATIQSNADSATLSMLIDWIDGDLQEDAIPEHLPLEEMREALRVLYLCMSNMAGRTSAAQTLAEGLKLASTLHEAQRFSPKLLV</sequence>
<gene>
    <name evidence="1" type="ORF">C7S18_02910</name>
</gene>
<reference evidence="1 2" key="2">
    <citation type="submission" date="2018-03" db="EMBL/GenBank/DDBJ databases">
        <authorList>
            <person name="Keele B.F."/>
        </authorList>
    </citation>
    <scope>NUCLEOTIDE SEQUENCE [LARGE SCALE GENOMIC DNA]</scope>
    <source>
        <strain evidence="1 2">D13</strain>
    </source>
</reference>
<keyword evidence="2" id="KW-1185">Reference proteome</keyword>
<organism evidence="1 2">
    <name type="scientific">Ahniella affigens</name>
    <dbReference type="NCBI Taxonomy" id="2021234"/>
    <lineage>
        <taxon>Bacteria</taxon>
        <taxon>Pseudomonadati</taxon>
        <taxon>Pseudomonadota</taxon>
        <taxon>Gammaproteobacteria</taxon>
        <taxon>Lysobacterales</taxon>
        <taxon>Rhodanobacteraceae</taxon>
        <taxon>Ahniella</taxon>
    </lineage>
</organism>
<protein>
    <submittedName>
        <fullName evidence="1">Uncharacterized protein</fullName>
    </submittedName>
</protein>
<dbReference type="KEGG" id="xba:C7S18_02910"/>
<evidence type="ECO:0000313" key="2">
    <source>
        <dbReference type="Proteomes" id="UP000241074"/>
    </source>
</evidence>
<proteinExistence type="predicted"/>
<dbReference type="RefSeq" id="WP_106890134.1">
    <property type="nucleotide sequence ID" value="NZ_CP027860.1"/>
</dbReference>